<dbReference type="Gene3D" id="3.30.450.40">
    <property type="match status" value="1"/>
</dbReference>
<keyword evidence="3" id="KW-0804">Transcription</keyword>
<name>A0ABD5RSQ7_9EURY</name>
<dbReference type="Gene3D" id="1.10.10.10">
    <property type="entry name" value="Winged helix-like DNA-binding domain superfamily/Winged helix DNA-binding domain"/>
    <property type="match status" value="1"/>
</dbReference>
<evidence type="ECO:0000256" key="2">
    <source>
        <dbReference type="ARBA" id="ARBA00023125"/>
    </source>
</evidence>
<dbReference type="GO" id="GO:0003677">
    <property type="term" value="F:DNA binding"/>
    <property type="evidence" value="ECO:0007669"/>
    <property type="project" value="UniProtKB-KW"/>
</dbReference>
<dbReference type="PANTHER" id="PTHR30136">
    <property type="entry name" value="HELIX-TURN-HELIX TRANSCRIPTIONAL REGULATOR, ICLR FAMILY"/>
    <property type="match status" value="1"/>
</dbReference>
<keyword evidence="2" id="KW-0238">DNA-binding</keyword>
<dbReference type="Pfam" id="PF01614">
    <property type="entry name" value="IclR_C"/>
    <property type="match status" value="1"/>
</dbReference>
<dbReference type="Pfam" id="PF09339">
    <property type="entry name" value="HTH_IclR"/>
    <property type="match status" value="1"/>
</dbReference>
<dbReference type="InterPro" id="IPR014757">
    <property type="entry name" value="Tscrpt_reg_IclR_C"/>
</dbReference>
<dbReference type="Proteomes" id="UP001596099">
    <property type="component" value="Unassembled WGS sequence"/>
</dbReference>
<accession>A0ABD5RSQ7</accession>
<gene>
    <name evidence="6" type="ORF">ACFPYI_19005</name>
</gene>
<dbReference type="SUPFAM" id="SSF55781">
    <property type="entry name" value="GAF domain-like"/>
    <property type="match status" value="1"/>
</dbReference>
<evidence type="ECO:0000259" key="4">
    <source>
        <dbReference type="PROSITE" id="PS51077"/>
    </source>
</evidence>
<dbReference type="InterPro" id="IPR036388">
    <property type="entry name" value="WH-like_DNA-bd_sf"/>
</dbReference>
<evidence type="ECO:0000313" key="6">
    <source>
        <dbReference type="EMBL" id="MFC5973423.1"/>
    </source>
</evidence>
<protein>
    <submittedName>
        <fullName evidence="6">IclR family transcriptional regulator</fullName>
    </submittedName>
</protein>
<feature type="domain" description="HTH iclR-type" evidence="4">
    <location>
        <begin position="10"/>
        <end position="69"/>
    </location>
</feature>
<dbReference type="SUPFAM" id="SSF46785">
    <property type="entry name" value="Winged helix' DNA-binding domain"/>
    <property type="match status" value="1"/>
</dbReference>
<evidence type="ECO:0000256" key="1">
    <source>
        <dbReference type="ARBA" id="ARBA00023015"/>
    </source>
</evidence>
<evidence type="ECO:0000256" key="3">
    <source>
        <dbReference type="ARBA" id="ARBA00023163"/>
    </source>
</evidence>
<dbReference type="PANTHER" id="PTHR30136:SF35">
    <property type="entry name" value="HTH-TYPE TRANSCRIPTIONAL REGULATOR RV1719"/>
    <property type="match status" value="1"/>
</dbReference>
<dbReference type="InterPro" id="IPR036390">
    <property type="entry name" value="WH_DNA-bd_sf"/>
</dbReference>
<proteinExistence type="predicted"/>
<sequence length="258" mass="28297">MNDSRQPRRIKSVDRAFDIVEALRKNGATTISELAEEVDLSPGTIHTYLTTLESRGYVQSDDGVYSVGLFFLPMGEHARANTRLYEAGRSVADELAEETGEAIHLIVETNMHEIALYEQFGPNAVGQEIYMKNQGTPKRNLHCSAAGKAILAHLDDAYRAEILDDYSFDAYTQSTVTDPEQLREELATIRESGVALNDEEQISGLRAVGAPVLTESGVEGAISLSAPVSRVQGDRFESTFPNHVRQAANIIEVNLQAT</sequence>
<dbReference type="SMART" id="SM00346">
    <property type="entry name" value="HTH_ICLR"/>
    <property type="match status" value="1"/>
</dbReference>
<keyword evidence="1" id="KW-0805">Transcription regulation</keyword>
<dbReference type="PROSITE" id="PS51078">
    <property type="entry name" value="ICLR_ED"/>
    <property type="match status" value="1"/>
</dbReference>
<dbReference type="InterPro" id="IPR005471">
    <property type="entry name" value="Tscrpt_reg_IclR_N"/>
</dbReference>
<dbReference type="InterPro" id="IPR050707">
    <property type="entry name" value="HTH_MetabolicPath_Reg"/>
</dbReference>
<dbReference type="RefSeq" id="WP_247417945.1">
    <property type="nucleotide sequence ID" value="NZ_JALLGW010000001.1"/>
</dbReference>
<organism evidence="6 7">
    <name type="scientific">Halomarina salina</name>
    <dbReference type="NCBI Taxonomy" id="1872699"/>
    <lineage>
        <taxon>Archaea</taxon>
        <taxon>Methanobacteriati</taxon>
        <taxon>Methanobacteriota</taxon>
        <taxon>Stenosarchaea group</taxon>
        <taxon>Halobacteria</taxon>
        <taxon>Halobacteriales</taxon>
        <taxon>Natronomonadaceae</taxon>
        <taxon>Halomarina</taxon>
    </lineage>
</organism>
<dbReference type="GO" id="GO:0006355">
    <property type="term" value="P:regulation of DNA-templated transcription"/>
    <property type="evidence" value="ECO:0007669"/>
    <property type="project" value="UniProtKB-ARBA"/>
</dbReference>
<dbReference type="PROSITE" id="PS51077">
    <property type="entry name" value="HTH_ICLR"/>
    <property type="match status" value="1"/>
</dbReference>
<evidence type="ECO:0000259" key="5">
    <source>
        <dbReference type="PROSITE" id="PS51078"/>
    </source>
</evidence>
<dbReference type="EMBL" id="JBHSQH010000001">
    <property type="protein sequence ID" value="MFC5973423.1"/>
    <property type="molecule type" value="Genomic_DNA"/>
</dbReference>
<dbReference type="AlphaFoldDB" id="A0ABD5RSQ7"/>
<feature type="domain" description="IclR-ED" evidence="5">
    <location>
        <begin position="70"/>
        <end position="257"/>
    </location>
</feature>
<keyword evidence="7" id="KW-1185">Reference proteome</keyword>
<dbReference type="InterPro" id="IPR011991">
    <property type="entry name" value="ArsR-like_HTH"/>
</dbReference>
<reference evidence="6 7" key="1">
    <citation type="journal article" date="2019" name="Int. J. Syst. Evol. Microbiol.">
        <title>The Global Catalogue of Microorganisms (GCM) 10K type strain sequencing project: providing services to taxonomists for standard genome sequencing and annotation.</title>
        <authorList>
            <consortium name="The Broad Institute Genomics Platform"/>
            <consortium name="The Broad Institute Genome Sequencing Center for Infectious Disease"/>
            <person name="Wu L."/>
            <person name="Ma J."/>
        </authorList>
    </citation>
    <scope>NUCLEOTIDE SEQUENCE [LARGE SCALE GENOMIC DNA]</scope>
    <source>
        <strain evidence="6 7">CGMCC 1.12543</strain>
    </source>
</reference>
<dbReference type="InterPro" id="IPR029016">
    <property type="entry name" value="GAF-like_dom_sf"/>
</dbReference>
<evidence type="ECO:0000313" key="7">
    <source>
        <dbReference type="Proteomes" id="UP001596099"/>
    </source>
</evidence>
<comment type="caution">
    <text evidence="6">The sequence shown here is derived from an EMBL/GenBank/DDBJ whole genome shotgun (WGS) entry which is preliminary data.</text>
</comment>
<dbReference type="CDD" id="cd00090">
    <property type="entry name" value="HTH_ARSR"/>
    <property type="match status" value="1"/>
</dbReference>